<protein>
    <recommendedName>
        <fullName evidence="5">Transport permease protein</fullName>
    </recommendedName>
</protein>
<evidence type="ECO:0000256" key="6">
    <source>
        <dbReference type="SAM" id="MobiDB-lite"/>
    </source>
</evidence>
<keyword evidence="3 5" id="KW-1133">Transmembrane helix</keyword>
<dbReference type="InterPro" id="IPR013525">
    <property type="entry name" value="ABC2_TM"/>
</dbReference>
<comment type="subcellular location">
    <subcellularLocation>
        <location evidence="5">Cell membrane</location>
        <topology evidence="5">Multi-pass membrane protein</topology>
    </subcellularLocation>
    <subcellularLocation>
        <location evidence="1">Membrane</location>
        <topology evidence="1">Multi-pass membrane protein</topology>
    </subcellularLocation>
</comment>
<evidence type="ECO:0000313" key="8">
    <source>
        <dbReference type="EMBL" id="GGO48351.1"/>
    </source>
</evidence>
<dbReference type="PROSITE" id="PS51012">
    <property type="entry name" value="ABC_TM2"/>
    <property type="match status" value="1"/>
</dbReference>
<evidence type="ECO:0000256" key="2">
    <source>
        <dbReference type="ARBA" id="ARBA00022692"/>
    </source>
</evidence>
<feature type="region of interest" description="Disordered" evidence="6">
    <location>
        <begin position="1"/>
        <end position="51"/>
    </location>
</feature>
<evidence type="ECO:0000256" key="1">
    <source>
        <dbReference type="ARBA" id="ARBA00004141"/>
    </source>
</evidence>
<proteinExistence type="inferred from homology"/>
<evidence type="ECO:0000256" key="5">
    <source>
        <dbReference type="RuleBase" id="RU361157"/>
    </source>
</evidence>
<feature type="domain" description="ABC transmembrane type-2" evidence="7">
    <location>
        <begin position="89"/>
        <end position="316"/>
    </location>
</feature>
<dbReference type="InterPro" id="IPR051784">
    <property type="entry name" value="Nod_factor_ABC_transporter"/>
</dbReference>
<keyword evidence="5" id="KW-0813">Transport</keyword>
<evidence type="ECO:0000256" key="4">
    <source>
        <dbReference type="ARBA" id="ARBA00023136"/>
    </source>
</evidence>
<feature type="transmembrane region" description="Helical" evidence="5">
    <location>
        <begin position="91"/>
        <end position="114"/>
    </location>
</feature>
<gene>
    <name evidence="8" type="ORF">GCM10012287_23150</name>
</gene>
<feature type="compositionally biased region" description="Pro residues" evidence="6">
    <location>
        <begin position="7"/>
        <end position="18"/>
    </location>
</feature>
<dbReference type="InterPro" id="IPR047817">
    <property type="entry name" value="ABC2_TM_bact-type"/>
</dbReference>
<feature type="transmembrane region" description="Helical" evidence="5">
    <location>
        <begin position="200"/>
        <end position="221"/>
    </location>
</feature>
<keyword evidence="4 5" id="KW-0472">Membrane</keyword>
<dbReference type="Proteomes" id="UP000631535">
    <property type="component" value="Unassembled WGS sequence"/>
</dbReference>
<feature type="transmembrane region" description="Helical" evidence="5">
    <location>
        <begin position="120"/>
        <end position="142"/>
    </location>
</feature>
<dbReference type="EMBL" id="BMMP01000006">
    <property type="protein sequence ID" value="GGO48351.1"/>
    <property type="molecule type" value="Genomic_DNA"/>
</dbReference>
<dbReference type="PANTHER" id="PTHR43229:SF2">
    <property type="entry name" value="NODULATION PROTEIN J"/>
    <property type="match status" value="1"/>
</dbReference>
<organism evidence="8 9">
    <name type="scientific">Streptomyces daqingensis</name>
    <dbReference type="NCBI Taxonomy" id="1472640"/>
    <lineage>
        <taxon>Bacteria</taxon>
        <taxon>Bacillati</taxon>
        <taxon>Actinomycetota</taxon>
        <taxon>Actinomycetes</taxon>
        <taxon>Kitasatosporales</taxon>
        <taxon>Streptomycetaceae</taxon>
        <taxon>Streptomyces</taxon>
    </lineage>
</organism>
<comment type="caution">
    <text evidence="8">The sequence shown here is derived from an EMBL/GenBank/DDBJ whole genome shotgun (WGS) entry which is preliminary data.</text>
</comment>
<evidence type="ECO:0000313" key="9">
    <source>
        <dbReference type="Proteomes" id="UP000631535"/>
    </source>
</evidence>
<keyword evidence="2 5" id="KW-0812">Transmembrane</keyword>
<feature type="transmembrane region" description="Helical" evidence="5">
    <location>
        <begin position="175"/>
        <end position="194"/>
    </location>
</feature>
<dbReference type="PANTHER" id="PTHR43229">
    <property type="entry name" value="NODULATION PROTEIN J"/>
    <property type="match status" value="1"/>
</dbReference>
<comment type="similarity">
    <text evidence="5">Belongs to the ABC-2 integral membrane protein family.</text>
</comment>
<reference evidence="9" key="1">
    <citation type="journal article" date="2019" name="Int. J. Syst. Evol. Microbiol.">
        <title>The Global Catalogue of Microorganisms (GCM) 10K type strain sequencing project: providing services to taxonomists for standard genome sequencing and annotation.</title>
        <authorList>
            <consortium name="The Broad Institute Genomics Platform"/>
            <consortium name="The Broad Institute Genome Sequencing Center for Infectious Disease"/>
            <person name="Wu L."/>
            <person name="Ma J."/>
        </authorList>
    </citation>
    <scope>NUCLEOTIDE SEQUENCE [LARGE SCALE GENOMIC DNA]</scope>
    <source>
        <strain evidence="9">CGMCC 4.7178</strain>
    </source>
</reference>
<keyword evidence="5" id="KW-1003">Cell membrane</keyword>
<keyword evidence="9" id="KW-1185">Reference proteome</keyword>
<accession>A0ABQ2M942</accession>
<dbReference type="Pfam" id="PF01061">
    <property type="entry name" value="ABC2_membrane"/>
    <property type="match status" value="1"/>
</dbReference>
<evidence type="ECO:0000259" key="7">
    <source>
        <dbReference type="PROSITE" id="PS51012"/>
    </source>
</evidence>
<name>A0ABQ2M942_9ACTN</name>
<feature type="transmembrane region" description="Helical" evidence="5">
    <location>
        <begin position="291"/>
        <end position="313"/>
    </location>
</feature>
<feature type="transmembrane region" description="Helical" evidence="5">
    <location>
        <begin position="233"/>
        <end position="253"/>
    </location>
</feature>
<evidence type="ECO:0000256" key="3">
    <source>
        <dbReference type="ARBA" id="ARBA00022989"/>
    </source>
</evidence>
<sequence length="316" mass="34017">MTSTPASAPPPAASPSGPPAASATPEQPSRARMTASAARPQQGGRASQGRPEDLTAVLVAGPRPPRPSALSVCLTFGWRAMLKIKHVPEQLFDVTAFPIMMTLMFTYLFGGALAGSTTEYLQYLLPGIMVMSVVMTTMYTGVSVNTDIEKGVFDRFRTLPIWRPAPMVGYLLGDAFRYTMASVVILAVGLVLGFRPGGGFMGVVAGIALLVAFSFAFSWLWTMFGLLLRTEKSVMGVSMMVLFPLTFLSNILVEPRTMPGWLQAFVDVNPVTHLVAAVRGLMDGDWPGGEISWTLIASGVLIAVFGTLTMRLYNRK</sequence>